<dbReference type="InterPro" id="IPR038740">
    <property type="entry name" value="BioF2-like_GNAT_dom"/>
</dbReference>
<evidence type="ECO:0000313" key="9">
    <source>
        <dbReference type="Proteomes" id="UP001165405"/>
    </source>
</evidence>
<evidence type="ECO:0000256" key="6">
    <source>
        <dbReference type="ARBA" id="ARBA00023316"/>
    </source>
</evidence>
<evidence type="ECO:0000259" key="7">
    <source>
        <dbReference type="Pfam" id="PF13480"/>
    </source>
</evidence>
<keyword evidence="4" id="KW-0573">Peptidoglycan synthesis</keyword>
<evidence type="ECO:0000256" key="2">
    <source>
        <dbReference type="ARBA" id="ARBA00022679"/>
    </source>
</evidence>
<sequence length="359" mass="39275">MSVLPPVLPSGPLTGPLAVDIVTDRVAWDREVLALGGHPLQLWGWGEVKAAGAWRAHRLRVMLPGGATAGLAQVLVRPLPAQFRALSYVPRGPVVAHRYGGETAKVVYGVGDDDTRAAVSQAVTDWCRENVGGVGITLEPDWPAGTRLELPGRRYAPNQILIPSTLILDLTKPADELLAGMRKSTRYEIRKGSRAGLDIRRVTDDKEVLRVLDVYKETAERAGFAIHSDEYYLDVHRSLGDKSVLVATYVDDVPACFAWCVNSASTSFLLYGGGNDAGRKATATAPTYWRTIEIAQEAGLVRYDMNGLLNDGISEFKRSFAQHTDELVGSIDVPFSRWYSTWNSALPTAKKVVRKLRGH</sequence>
<protein>
    <submittedName>
        <fullName evidence="8">Aminoacyltransferase</fullName>
    </submittedName>
</protein>
<dbReference type="PANTHER" id="PTHR36174">
    <property type="entry name" value="LIPID II:GLYCINE GLYCYLTRANSFERASE"/>
    <property type="match status" value="1"/>
</dbReference>
<dbReference type="PANTHER" id="PTHR36174:SF1">
    <property type="entry name" value="LIPID II:GLYCINE GLYCYLTRANSFERASE"/>
    <property type="match status" value="1"/>
</dbReference>
<feature type="domain" description="BioF2-like acetyltransferase" evidence="7">
    <location>
        <begin position="181"/>
        <end position="318"/>
    </location>
</feature>
<organism evidence="8 9">
    <name type="scientific">Antribacter soli</name>
    <dbReference type="NCBI Taxonomy" id="2910976"/>
    <lineage>
        <taxon>Bacteria</taxon>
        <taxon>Bacillati</taxon>
        <taxon>Actinomycetota</taxon>
        <taxon>Actinomycetes</taxon>
        <taxon>Micrococcales</taxon>
        <taxon>Promicromonosporaceae</taxon>
        <taxon>Antribacter</taxon>
    </lineage>
</organism>
<dbReference type="InterPro" id="IPR003447">
    <property type="entry name" value="FEMABX"/>
</dbReference>
<dbReference type="InterPro" id="IPR016181">
    <property type="entry name" value="Acyl_CoA_acyltransferase"/>
</dbReference>
<keyword evidence="2" id="KW-0808">Transferase</keyword>
<evidence type="ECO:0000256" key="5">
    <source>
        <dbReference type="ARBA" id="ARBA00023315"/>
    </source>
</evidence>
<accession>A0AA41QFW9</accession>
<dbReference type="RefSeq" id="WP_236089706.1">
    <property type="nucleotide sequence ID" value="NZ_JAKGSG010000035.1"/>
</dbReference>
<gene>
    <name evidence="8" type="ORF">L1785_13085</name>
</gene>
<dbReference type="Proteomes" id="UP001165405">
    <property type="component" value="Unassembled WGS sequence"/>
</dbReference>
<comment type="similarity">
    <text evidence="1">Belongs to the FemABX family.</text>
</comment>
<dbReference type="EMBL" id="JAKGSG010000035">
    <property type="protein sequence ID" value="MCF4121911.1"/>
    <property type="molecule type" value="Genomic_DNA"/>
</dbReference>
<evidence type="ECO:0000313" key="8">
    <source>
        <dbReference type="EMBL" id="MCF4121911.1"/>
    </source>
</evidence>
<dbReference type="SUPFAM" id="SSF55729">
    <property type="entry name" value="Acyl-CoA N-acyltransferases (Nat)"/>
    <property type="match status" value="2"/>
</dbReference>
<dbReference type="GO" id="GO:0071555">
    <property type="term" value="P:cell wall organization"/>
    <property type="evidence" value="ECO:0007669"/>
    <property type="project" value="UniProtKB-KW"/>
</dbReference>
<evidence type="ECO:0000256" key="1">
    <source>
        <dbReference type="ARBA" id="ARBA00009943"/>
    </source>
</evidence>
<dbReference type="GO" id="GO:0008360">
    <property type="term" value="P:regulation of cell shape"/>
    <property type="evidence" value="ECO:0007669"/>
    <property type="project" value="UniProtKB-KW"/>
</dbReference>
<reference evidence="8" key="1">
    <citation type="submission" date="2022-01" db="EMBL/GenBank/DDBJ databases">
        <title>Antribacter sp. nov., isolated from Guizhou of China.</title>
        <authorList>
            <person name="Chengliang C."/>
            <person name="Ya Z."/>
        </authorList>
    </citation>
    <scope>NUCLEOTIDE SEQUENCE</scope>
    <source>
        <strain evidence="8">KLBMP 9083</strain>
    </source>
</reference>
<dbReference type="AlphaFoldDB" id="A0AA41QFW9"/>
<evidence type="ECO:0000256" key="4">
    <source>
        <dbReference type="ARBA" id="ARBA00022984"/>
    </source>
</evidence>
<keyword evidence="5" id="KW-0012">Acyltransferase</keyword>
<name>A0AA41QFW9_9MICO</name>
<evidence type="ECO:0000256" key="3">
    <source>
        <dbReference type="ARBA" id="ARBA00022960"/>
    </source>
</evidence>
<proteinExistence type="inferred from homology"/>
<dbReference type="InterPro" id="IPR050644">
    <property type="entry name" value="PG_Glycine_Bridge_Synth"/>
</dbReference>
<keyword evidence="6" id="KW-0961">Cell wall biogenesis/degradation</keyword>
<dbReference type="GO" id="GO:0016755">
    <property type="term" value="F:aminoacyltransferase activity"/>
    <property type="evidence" value="ECO:0007669"/>
    <property type="project" value="InterPro"/>
</dbReference>
<comment type="caution">
    <text evidence="8">The sequence shown here is derived from an EMBL/GenBank/DDBJ whole genome shotgun (WGS) entry which is preliminary data.</text>
</comment>
<keyword evidence="3" id="KW-0133">Cell shape</keyword>
<keyword evidence="9" id="KW-1185">Reference proteome</keyword>
<dbReference type="PROSITE" id="PS51191">
    <property type="entry name" value="FEMABX"/>
    <property type="match status" value="1"/>
</dbReference>
<dbReference type="GO" id="GO:0009252">
    <property type="term" value="P:peptidoglycan biosynthetic process"/>
    <property type="evidence" value="ECO:0007669"/>
    <property type="project" value="UniProtKB-KW"/>
</dbReference>
<dbReference type="Gene3D" id="3.40.630.30">
    <property type="match status" value="2"/>
</dbReference>
<dbReference type="Pfam" id="PF13480">
    <property type="entry name" value="Acetyltransf_6"/>
    <property type="match status" value="1"/>
</dbReference>